<evidence type="ECO:0000313" key="5">
    <source>
        <dbReference type="Proteomes" id="UP000270411"/>
    </source>
</evidence>
<dbReference type="PANTHER" id="PTHR38690">
    <property type="entry name" value="PROTEASE-RELATED"/>
    <property type="match status" value="1"/>
</dbReference>
<organism evidence="4 5">
    <name type="scientific">Cupriavidus pauculus</name>
    <dbReference type="NCBI Taxonomy" id="82633"/>
    <lineage>
        <taxon>Bacteria</taxon>
        <taxon>Pseudomonadati</taxon>
        <taxon>Pseudomonadota</taxon>
        <taxon>Betaproteobacteria</taxon>
        <taxon>Burkholderiales</taxon>
        <taxon>Burkholderiaceae</taxon>
        <taxon>Cupriavidus</taxon>
    </lineage>
</organism>
<feature type="transmembrane region" description="Helical" evidence="2">
    <location>
        <begin position="80"/>
        <end position="104"/>
    </location>
</feature>
<dbReference type="NCBIfam" id="TIGR02099">
    <property type="entry name" value="YhdP family protein"/>
    <property type="match status" value="1"/>
</dbReference>
<dbReference type="Proteomes" id="UP000270411">
    <property type="component" value="Chromosome 1"/>
</dbReference>
<evidence type="ECO:0000313" key="4">
    <source>
        <dbReference type="EMBL" id="AZG15057.1"/>
    </source>
</evidence>
<dbReference type="OrthoDB" id="8521382at2"/>
<protein>
    <submittedName>
        <fullName evidence="4">TIGR02099 family protein</fullName>
    </submittedName>
</protein>
<keyword evidence="2" id="KW-0472">Membrane</keyword>
<feature type="compositionally biased region" description="Gly residues" evidence="1">
    <location>
        <begin position="699"/>
        <end position="717"/>
    </location>
</feature>
<feature type="region of interest" description="Disordered" evidence="1">
    <location>
        <begin position="1422"/>
        <end position="1444"/>
    </location>
</feature>
<dbReference type="EMBL" id="CP033969">
    <property type="protein sequence ID" value="AZG15057.1"/>
    <property type="molecule type" value="Genomic_DNA"/>
</dbReference>
<accession>A0A3G8H3H7</accession>
<reference evidence="5" key="1">
    <citation type="submission" date="2018-11" db="EMBL/GenBank/DDBJ databases">
        <title>FDA dAtabase for Regulatory Grade micrObial Sequences (FDA-ARGOS): Supporting development and validation of Infectious Disease Dx tests.</title>
        <authorList>
            <person name="Goldberg B."/>
            <person name="Campos J."/>
            <person name="Tallon L."/>
            <person name="Sadzewicz L."/>
            <person name="Zhao X."/>
            <person name="Vavikolanu K."/>
            <person name="Mehta A."/>
            <person name="Aluvathingal J."/>
            <person name="Nadendla S."/>
            <person name="Geyer C."/>
            <person name="Nandy P."/>
            <person name="Yan Y."/>
            <person name="Sichtig H."/>
        </authorList>
    </citation>
    <scope>NUCLEOTIDE SEQUENCE [LARGE SCALE GENOMIC DNA]</scope>
    <source>
        <strain evidence="5">FDAARGOS_614</strain>
    </source>
</reference>
<dbReference type="PANTHER" id="PTHR38690:SF1">
    <property type="entry name" value="PROTEASE"/>
    <property type="match status" value="1"/>
</dbReference>
<dbReference type="KEGG" id="cpau:EHF44_17400"/>
<feature type="region of interest" description="Disordered" evidence="1">
    <location>
        <begin position="1"/>
        <end position="47"/>
    </location>
</feature>
<proteinExistence type="predicted"/>
<name>A0A3G8H3H7_9BURK</name>
<evidence type="ECO:0000256" key="1">
    <source>
        <dbReference type="SAM" id="MobiDB-lite"/>
    </source>
</evidence>
<dbReference type="RefSeq" id="WP_124684806.1">
    <property type="nucleotide sequence ID" value="NZ_CP033969.1"/>
</dbReference>
<dbReference type="Pfam" id="PF13116">
    <property type="entry name" value="YhdP"/>
    <property type="match status" value="1"/>
</dbReference>
<dbReference type="InterPro" id="IPR011836">
    <property type="entry name" value="YhdP"/>
</dbReference>
<feature type="compositionally biased region" description="Low complexity" evidence="1">
    <location>
        <begin position="23"/>
        <end position="40"/>
    </location>
</feature>
<keyword evidence="2" id="KW-1133">Transmembrane helix</keyword>
<feature type="region of interest" description="Disordered" evidence="1">
    <location>
        <begin position="693"/>
        <end position="717"/>
    </location>
</feature>
<evidence type="ECO:0000259" key="3">
    <source>
        <dbReference type="Pfam" id="PF13116"/>
    </source>
</evidence>
<sequence length="1444" mass="155004">MSSRSTAPDDGSTAPRAGGDRTAPAAASVAPPVAASQVPHPHVPGRGRRALAHVRRWPRAVWDGLGTLARHPAWRRLWRMLARIVAVLAALAVVAVLLIRFVLWPQAHAARQWLERQGSAALSAQLTIGQLDTYWDGWHPAFRASNVQAVDDQRRMLLSTATLEGRLSWQSVPALALQFASLTADRADVLVRRTPAGRVLVAGMPIEASQQSTDNDPFLNWLLSQGRIELKSGNLRWLDEKAGLPQLEVADIHFLASRHGAQHTVRLDASSTSLAPQPLVFQASLRHDYLYGAGNWQHWTGQANWAFNQLQLPVVQRYLAIFDRVDSGVFSTDGTIDFRGGHVLRSQTRLRASGVDLRLTGAPEPLKLANAQALLLHKGDRNGNHSLTIDTLLWQAEPQAGPPSATDPSWREGMRKVTVDWARDNDGQLRKFALRAPTFDLNTVRALATSLPIDTAVLRQLRALQPAGHIDNLDVAWARERAGLLARAPGTPHYTVQGTLRGVSVNSQPAVPAVGPDGKPHTGTPGFTRLSGNFSFDDRQGSARVDSTGATLSFPGVFDDPLVPFDELRGEVRWRRDNGKLVVTTDGIRFANADTAGTVRGNWREGGDGHSGIADLSGELDRALAHRVPRYLPSTMPATRHYLEGALVGGEAYNVKFLVKGDLYHFPFHPPFAKAGDFRVEVPIRNVSYQIAPHETGPNVGGAANGTGNGTGNGNGPPGMAWPDFTDISGTLLFERSTMSFQAKQAGVRGIPGIVLRDVNGQIDDLSDHGHLMVDGGATGPVQGFLRYVAATPVKGWTGNVTEAAHAPGQGELRLKLDLPLSHAAGAKVNGEFRFPGNDVTLMPELPTLFGATGAVAFDEHGFQLHNVRGRFVGGETRITGGTQPDGTTRVAIGGTATAQGLRDALGAGAGGLGARIDGTTPYTAVVGVRDKRLQVQVASDLNGLALNLPAPLGKPAGQDLPLRFDLRPSASRPALDDMTIQAGNVASVRYVLRRGETTDVVSGGIGIGQPAPQPASGVTAAITADKLDLDGWRMVLDTGSGERKPADTVDRSSPFLPERVGVRARTLDAFGRSLDDVSIDAAREAAGWNLQMASRQITGNGQWRRDSSNPTGALTVRLSHLDIPEATDDGHAAEAITRSVEEMPALDLVVDRFVLHGRDFGKLAVKAHTSHTDNQPVWTLDSLSIEQPGATLTGSGSWRLPRRLREAAAQGNVSPTEGRRTLLNFKLDIRNAGDVLDRFGLPHTVRDGNGALEGRIAWRGSPMSIDYPTLSGRLNLKLENGQILSVEPGAARLLGVLSLQSLLRFATLDFRSLSSKGLVFDDISGSGTIENGVGKIDEFRFKSSQVMASMTGTADLLRETQDVQVDVVPRINATTTSVAAAFINPVLGIGTLAAQLLFADEFSKVFTQHYHVSGSWADPKVSKVEDNKSRPAPVQDRSSVFPR</sequence>
<evidence type="ECO:0000256" key="2">
    <source>
        <dbReference type="SAM" id="Phobius"/>
    </source>
</evidence>
<dbReference type="InterPro" id="IPR025263">
    <property type="entry name" value="YhdP_central"/>
</dbReference>
<feature type="domain" description="YhdP central" evidence="3">
    <location>
        <begin position="76"/>
        <end position="1422"/>
    </location>
</feature>
<gene>
    <name evidence="4" type="ORF">EHF44_17400</name>
</gene>
<keyword evidence="2" id="KW-0812">Transmembrane</keyword>